<evidence type="ECO:0000313" key="4">
    <source>
        <dbReference type="Proteomes" id="UP000000810"/>
    </source>
</evidence>
<name>Q9V0H8_PYRAB</name>
<reference evidence="2" key="1">
    <citation type="submission" date="1999-07" db="EMBL/GenBank/DDBJ databases">
        <authorList>
            <person name="Genoscope"/>
        </authorList>
    </citation>
    <scope>NUCLEOTIDE SEQUENCE</scope>
    <source>
        <strain evidence="2">Orsay</strain>
    </source>
</reference>
<reference evidence="2" key="3">
    <citation type="journal article" date="2001" name="Genome Res.">
        <title>Genome evolution at the genus level: comparison of three complete genomes of hyperthermophilic archaea.</title>
        <authorList>
            <person name="Lecompte O."/>
            <person name="Ripp R."/>
            <person name="Puzos-Barbe V."/>
            <person name="Duprat S."/>
            <person name="Heilig R."/>
            <person name="Dietrich J."/>
            <person name="Thierry J.C."/>
            <person name="Poch O."/>
        </authorList>
    </citation>
    <scope>NUCLEOTIDE SEQUENCE</scope>
    <source>
        <strain evidence="2">Orsay</strain>
    </source>
</reference>
<reference evidence="3 5" key="5">
    <citation type="journal article" date="2012" name="Curr. Microbiol.">
        <title>Re-annotation of two hyperthermophilic archaea Pyrococcus abyssi GE5 and Pyrococcus furiosus DSM 3638.</title>
        <authorList>
            <person name="Gao J."/>
            <person name="Wang J."/>
        </authorList>
    </citation>
    <scope>GENOME REANNOTATION</scope>
    <source>
        <strain evidence="3">GE5</strain>
        <strain evidence="5">GE5 / Orsay</strain>
    </source>
</reference>
<dbReference type="HOGENOM" id="CLU_147804_0_0_2"/>
<gene>
    <name evidence="2" type="ordered locus">PAB1823</name>
</gene>
<feature type="transmembrane region" description="Helical" evidence="1">
    <location>
        <begin position="12"/>
        <end position="31"/>
    </location>
</feature>
<dbReference type="EMBL" id="AJ248285">
    <property type="protein sequence ID" value="CAB49725.1"/>
    <property type="molecule type" value="Genomic_DNA"/>
</dbReference>
<dbReference type="AlphaFoldDB" id="Q9V0H8"/>
<keyword evidence="1" id="KW-1133">Transmembrane helix</keyword>
<evidence type="ECO:0000313" key="3">
    <source>
        <dbReference type="EMBL" id="CCE70212.1"/>
    </source>
</evidence>
<dbReference type="Proteomes" id="UP000009139">
    <property type="component" value="Chromosome"/>
</dbReference>
<dbReference type="KEGG" id="pab:PAB1823"/>
<evidence type="ECO:0000313" key="5">
    <source>
        <dbReference type="Proteomes" id="UP000009139"/>
    </source>
</evidence>
<keyword evidence="4" id="KW-1185">Reference proteome</keyword>
<dbReference type="STRING" id="272844.PAB1823"/>
<keyword evidence="1" id="KW-0812">Transmembrane</keyword>
<reference evidence="2" key="2">
    <citation type="journal article" date="2000" name="J. Mol. Biol.">
        <title>Archaeal homologs of eukaryotic methylation guide small nucleolar RNAs: lessons from the Pyrococcus genomes.</title>
        <authorList>
            <person name="Gaspin C."/>
            <person name="Cavaille J."/>
            <person name="Erauso G."/>
        </authorList>
    </citation>
    <scope>NUCLEOTIDE SEQUENCE</scope>
    <source>
        <strain evidence="2">Orsay</strain>
    </source>
</reference>
<accession>Q9V0H8</accession>
<sequence length="142" mass="15630">MIKLKAQISIDFLIALTLITITAVNLISLGLSQMKDAETFDTSSKLKVFAIDVRDTVAKVYSSGRGFKIRKSWPFNLGPGDNITIALQTPGMLNITAFIGGEKYIVIEKLQVPITQNTSVILQINSPDFWIENDGGSIRVEK</sequence>
<dbReference type="RefSeq" id="WP_010867933.1">
    <property type="nucleotide sequence ID" value="NC_000868.1"/>
</dbReference>
<proteinExistence type="predicted"/>
<dbReference type="PIR" id="D75126">
    <property type="entry name" value="D75126"/>
</dbReference>
<dbReference type="eggNOG" id="arCOG03821">
    <property type="taxonomic scope" value="Archaea"/>
</dbReference>
<reference evidence="2 4" key="4">
    <citation type="journal article" date="2003" name="Mol. Microbiol.">
        <title>An integrated analysis of the genome of the hyperthermophilic archaeon Pyrococcus abyssi.</title>
        <authorList>
            <person name="Cohen G."/>
            <person name="Barbe V."/>
            <person name="Flament D."/>
            <person name="Galperin M."/>
            <person name="Heilig R."/>
            <person name="Ripp R."/>
            <person name="Lecompte O."/>
            <person name="Prieur D."/>
            <person name="Poch O."/>
            <person name="Quellerou J."/>
            <person name="Thierry J.C."/>
            <person name="Van der Oost J."/>
            <person name="Weissenbach J."/>
            <person name="Zivanovic Y."/>
            <person name="Forterre P."/>
        </authorList>
    </citation>
    <scope>NUCLEOTIDE SEQUENCE [LARGE SCALE GENOMIC DNA]</scope>
    <source>
        <strain evidence="4">GE5 / Orsay</strain>
        <strain evidence="2">Orsay</strain>
    </source>
</reference>
<keyword evidence="1" id="KW-0472">Membrane</keyword>
<dbReference type="PATRIC" id="fig|272844.11.peg.856"/>
<dbReference type="EMBL" id="HE613800">
    <property type="protein sequence ID" value="CCE70212.1"/>
    <property type="molecule type" value="Genomic_DNA"/>
</dbReference>
<protein>
    <submittedName>
        <fullName evidence="2">Uncharacterized protein</fullName>
    </submittedName>
</protein>
<evidence type="ECO:0000256" key="1">
    <source>
        <dbReference type="SAM" id="Phobius"/>
    </source>
</evidence>
<organism evidence="2 4">
    <name type="scientific">Pyrococcus abyssi (strain GE5 / Orsay)</name>
    <dbReference type="NCBI Taxonomy" id="272844"/>
    <lineage>
        <taxon>Archaea</taxon>
        <taxon>Methanobacteriati</taxon>
        <taxon>Methanobacteriota</taxon>
        <taxon>Thermococci</taxon>
        <taxon>Thermococcales</taxon>
        <taxon>Thermococcaceae</taxon>
        <taxon>Pyrococcus</taxon>
    </lineage>
</organism>
<dbReference type="Proteomes" id="UP000000810">
    <property type="component" value="Chromosome"/>
</dbReference>
<evidence type="ECO:0000313" key="2">
    <source>
        <dbReference type="EMBL" id="CAB49725.1"/>
    </source>
</evidence>